<dbReference type="AlphaFoldDB" id="A0A8S9GT20"/>
<dbReference type="EMBL" id="QGKY02001925">
    <property type="protein sequence ID" value="KAF2547012.1"/>
    <property type="molecule type" value="Genomic_DNA"/>
</dbReference>
<protein>
    <submittedName>
        <fullName evidence="2">Uncharacterized protein</fullName>
    </submittedName>
</protein>
<comment type="caution">
    <text evidence="2">The sequence shown here is derived from an EMBL/GenBank/DDBJ whole genome shotgun (WGS) entry which is preliminary data.</text>
</comment>
<gene>
    <name evidence="2" type="ORF">F2Q70_00021507</name>
</gene>
<name>A0A8S9GT20_BRACR</name>
<accession>A0A8S9GT20</accession>
<reference evidence="2" key="1">
    <citation type="submission" date="2019-12" db="EMBL/GenBank/DDBJ databases">
        <title>Genome sequencing and annotation of Brassica cretica.</title>
        <authorList>
            <person name="Studholme D.J."/>
            <person name="Sarris P.F."/>
        </authorList>
    </citation>
    <scope>NUCLEOTIDE SEQUENCE</scope>
    <source>
        <strain evidence="2">PFS-102/07</strain>
        <tissue evidence="2">Leaf</tissue>
    </source>
</reference>
<feature type="region of interest" description="Disordered" evidence="1">
    <location>
        <begin position="154"/>
        <end position="176"/>
    </location>
</feature>
<evidence type="ECO:0000313" key="2">
    <source>
        <dbReference type="EMBL" id="KAF2547012.1"/>
    </source>
</evidence>
<sequence>MSPILDRIVRTDCGASSLSVVQLTGADGLAHSSGDSWWSAHLSFAECSGPDQCGRVRAVTEPFQRTVWDYGSMSNPDQTKQPLGSILGTIFPRESPEEIVREKRRESGRWLEEKPGVVVLDLFRQNPDRYVGSDLMALNRGLGQLRNDAHGLSQAVHDQDPYGLGTNLDRGKVKEL</sequence>
<proteinExistence type="predicted"/>
<organism evidence="2">
    <name type="scientific">Brassica cretica</name>
    <name type="common">Mustard</name>
    <dbReference type="NCBI Taxonomy" id="69181"/>
    <lineage>
        <taxon>Eukaryota</taxon>
        <taxon>Viridiplantae</taxon>
        <taxon>Streptophyta</taxon>
        <taxon>Embryophyta</taxon>
        <taxon>Tracheophyta</taxon>
        <taxon>Spermatophyta</taxon>
        <taxon>Magnoliopsida</taxon>
        <taxon>eudicotyledons</taxon>
        <taxon>Gunneridae</taxon>
        <taxon>Pentapetalae</taxon>
        <taxon>rosids</taxon>
        <taxon>malvids</taxon>
        <taxon>Brassicales</taxon>
        <taxon>Brassicaceae</taxon>
        <taxon>Brassiceae</taxon>
        <taxon>Brassica</taxon>
    </lineage>
</organism>
<evidence type="ECO:0000256" key="1">
    <source>
        <dbReference type="SAM" id="MobiDB-lite"/>
    </source>
</evidence>